<feature type="transmembrane region" description="Helical" evidence="1">
    <location>
        <begin position="252"/>
        <end position="269"/>
    </location>
</feature>
<dbReference type="Proteomes" id="UP000503312">
    <property type="component" value="Chromosome"/>
</dbReference>
<feature type="transmembrane region" description="Helical" evidence="1">
    <location>
        <begin position="50"/>
        <end position="70"/>
    </location>
</feature>
<feature type="transmembrane region" description="Helical" evidence="1">
    <location>
        <begin position="12"/>
        <end position="30"/>
    </location>
</feature>
<dbReference type="Pfam" id="PF01757">
    <property type="entry name" value="Acyl_transf_3"/>
    <property type="match status" value="1"/>
</dbReference>
<dbReference type="KEGG" id="ptrp:DCO17_01830"/>
<keyword evidence="4" id="KW-1185">Reference proteome</keyword>
<gene>
    <name evidence="3" type="ORF">DCO17_01830</name>
</gene>
<dbReference type="PANTHER" id="PTHR11161:SF0">
    <property type="entry name" value="O-ACYLTRANSFERASE LIKE PROTEIN"/>
    <property type="match status" value="1"/>
</dbReference>
<evidence type="ECO:0000313" key="3">
    <source>
        <dbReference type="EMBL" id="QKM64078.1"/>
    </source>
</evidence>
<dbReference type="EMBL" id="CP028942">
    <property type="protein sequence ID" value="QKM64078.1"/>
    <property type="molecule type" value="Genomic_DNA"/>
</dbReference>
<dbReference type="InterPro" id="IPR002656">
    <property type="entry name" value="Acyl_transf_3_dom"/>
</dbReference>
<feature type="domain" description="Acyltransferase 3" evidence="2">
    <location>
        <begin position="10"/>
        <end position="337"/>
    </location>
</feature>
<feature type="transmembrane region" description="Helical" evidence="1">
    <location>
        <begin position="199"/>
        <end position="216"/>
    </location>
</feature>
<dbReference type="AlphaFoldDB" id="A0A6M9PXJ3"/>
<dbReference type="InterPro" id="IPR052728">
    <property type="entry name" value="O2_lipid_transport_reg"/>
</dbReference>
<evidence type="ECO:0000256" key="1">
    <source>
        <dbReference type="SAM" id="Phobius"/>
    </source>
</evidence>
<evidence type="ECO:0000259" key="2">
    <source>
        <dbReference type="Pfam" id="PF01757"/>
    </source>
</evidence>
<keyword evidence="1" id="KW-0812">Transmembrane</keyword>
<keyword evidence="1" id="KW-1133">Transmembrane helix</keyword>
<feature type="transmembrane region" description="Helical" evidence="1">
    <location>
        <begin position="320"/>
        <end position="342"/>
    </location>
</feature>
<sequence length="354" mass="40187">MQSKNHFLLVDFLKTFAALTIILHHFSSYGQIAEDARSALPGLMNWLFEYGRYAVQIFLVMGGYLAAQSLTRANDLKNSRTVLKTIFNRYLRLFAPYVVALIITIACAWAARFWVHDEFVGESETLGQFLAHLFFLQGILGLDSISAGVWYVAIDWQLYAILAIMLSMFPGYRSLMWILTVMCVTSLLFFNRSGEYENYFIYFIGAYGLGVLAQLCKSYPDPTVNRVARILFVLIGLAILASSLHQVWIRNILAYVVAIGLILWGDWAYKDQKHARPHRLVNAILWGSRRSYCAFLIHFSLVLLANTLYIAWGINQQHDGAVAIALMCAAIVASWMAATLLYRRVEVPSRNLKL</sequence>
<feature type="transmembrane region" description="Helical" evidence="1">
    <location>
        <begin position="290"/>
        <end position="314"/>
    </location>
</feature>
<keyword evidence="3" id="KW-0808">Transferase</keyword>
<feature type="transmembrane region" description="Helical" evidence="1">
    <location>
        <begin position="131"/>
        <end position="154"/>
    </location>
</feature>
<feature type="transmembrane region" description="Helical" evidence="1">
    <location>
        <begin position="228"/>
        <end position="246"/>
    </location>
</feature>
<dbReference type="GO" id="GO:0016747">
    <property type="term" value="F:acyltransferase activity, transferring groups other than amino-acyl groups"/>
    <property type="evidence" value="ECO:0007669"/>
    <property type="project" value="InterPro"/>
</dbReference>
<accession>A0A6M9PXJ3</accession>
<proteinExistence type="predicted"/>
<keyword evidence="3" id="KW-0012">Acyltransferase</keyword>
<evidence type="ECO:0000313" key="4">
    <source>
        <dbReference type="Proteomes" id="UP000503312"/>
    </source>
</evidence>
<organism evidence="3 4">
    <name type="scientific">Polynucleobacter tropicus</name>
    <dbReference type="NCBI Taxonomy" id="1743174"/>
    <lineage>
        <taxon>Bacteria</taxon>
        <taxon>Pseudomonadati</taxon>
        <taxon>Pseudomonadota</taxon>
        <taxon>Betaproteobacteria</taxon>
        <taxon>Burkholderiales</taxon>
        <taxon>Burkholderiaceae</taxon>
        <taxon>Polynucleobacter</taxon>
    </lineage>
</organism>
<name>A0A6M9PXJ3_9BURK</name>
<keyword evidence="1" id="KW-0472">Membrane</keyword>
<feature type="transmembrane region" description="Helical" evidence="1">
    <location>
        <begin position="90"/>
        <end position="111"/>
    </location>
</feature>
<reference evidence="3 4" key="1">
    <citation type="submission" date="2018-04" db="EMBL/GenBank/DDBJ databases">
        <title>Polynucleobacter sp. UH21B genome.</title>
        <authorList>
            <person name="Hahn M.W."/>
        </authorList>
    </citation>
    <scope>NUCLEOTIDE SEQUENCE [LARGE SCALE GENOMIC DNA]</scope>
    <source>
        <strain evidence="3 4">MWH-UH21B</strain>
    </source>
</reference>
<dbReference type="RefSeq" id="WP_173955122.1">
    <property type="nucleotide sequence ID" value="NZ_CP028942.1"/>
</dbReference>
<dbReference type="PANTHER" id="PTHR11161">
    <property type="entry name" value="O-ACYLTRANSFERASE"/>
    <property type="match status" value="1"/>
</dbReference>
<protein>
    <submittedName>
        <fullName evidence="3">Acyltransferase</fullName>
    </submittedName>
</protein>